<gene>
    <name evidence="3" type="ORF">E2C06_23575</name>
</gene>
<accession>A0A4R5QBZ4</accession>
<sequence length="312" mass="33528">MAMTIPSWRVTRVSFTTAEPAACSAFFREALGFEEFGIEERGGEAFGRLMGLSGARAQIRLLRLGQQEVELVAFAEKGRFYPPGGMSSDPWFQHIAIVVSDMQAAYTRLTARPGWTPISTSGPQRLPDSSGGVTAFKFRDPEGHPLELIAFPPGRTPKVWQGPHGADPCLGIDHSAIVVSSSAVSIAFYQQLGFRLAARSLNRGTEQEKLDAISGTEVEVTRLQHAGMDDPPQLELLCYRSPSARHSSTATGCSNDIATTRLLLDARPGIALAPVLAQLDMRLVSDGAVAVGGGRKAALLHDPDAHHLMLIS</sequence>
<dbReference type="InterPro" id="IPR037523">
    <property type="entry name" value="VOC_core"/>
</dbReference>
<dbReference type="EMBL" id="SMSJ01000044">
    <property type="protein sequence ID" value="TDH60119.1"/>
    <property type="molecule type" value="Genomic_DNA"/>
</dbReference>
<dbReference type="PANTHER" id="PTHR43048">
    <property type="entry name" value="METHYLMALONYL-COA EPIMERASE"/>
    <property type="match status" value="1"/>
</dbReference>
<evidence type="ECO:0000259" key="2">
    <source>
        <dbReference type="PROSITE" id="PS51819"/>
    </source>
</evidence>
<evidence type="ECO:0000313" key="3">
    <source>
        <dbReference type="EMBL" id="TDH60119.1"/>
    </source>
</evidence>
<evidence type="ECO:0000256" key="1">
    <source>
        <dbReference type="ARBA" id="ARBA00022723"/>
    </source>
</evidence>
<dbReference type="Gene3D" id="3.10.180.10">
    <property type="entry name" value="2,3-Dihydroxybiphenyl 1,2-Dioxygenase, domain 1"/>
    <property type="match status" value="2"/>
</dbReference>
<dbReference type="GO" id="GO:0004493">
    <property type="term" value="F:methylmalonyl-CoA epimerase activity"/>
    <property type="evidence" value="ECO:0007669"/>
    <property type="project" value="TreeGrafter"/>
</dbReference>
<organism evidence="3 4">
    <name type="scientific">Dankookia rubra</name>
    <dbReference type="NCBI Taxonomy" id="1442381"/>
    <lineage>
        <taxon>Bacteria</taxon>
        <taxon>Pseudomonadati</taxon>
        <taxon>Pseudomonadota</taxon>
        <taxon>Alphaproteobacteria</taxon>
        <taxon>Acetobacterales</taxon>
        <taxon>Roseomonadaceae</taxon>
        <taxon>Dankookia</taxon>
    </lineage>
</organism>
<dbReference type="Pfam" id="PF00903">
    <property type="entry name" value="Glyoxalase"/>
    <property type="match status" value="1"/>
</dbReference>
<keyword evidence="4" id="KW-1185">Reference proteome</keyword>
<dbReference type="SUPFAM" id="SSF54593">
    <property type="entry name" value="Glyoxalase/Bleomycin resistance protein/Dihydroxybiphenyl dioxygenase"/>
    <property type="match status" value="2"/>
</dbReference>
<reference evidence="3 4" key="1">
    <citation type="journal article" date="2016" name="J. Microbiol.">
        <title>Dankookia rubra gen. nov., sp. nov., an alphaproteobacterium isolated from sediment of a shallow stream.</title>
        <authorList>
            <person name="Kim W.H."/>
            <person name="Kim D.H."/>
            <person name="Kang K."/>
            <person name="Ahn T.Y."/>
        </authorList>
    </citation>
    <scope>NUCLEOTIDE SEQUENCE [LARGE SCALE GENOMIC DNA]</scope>
    <source>
        <strain evidence="3 4">JCM30602</strain>
    </source>
</reference>
<dbReference type="PROSITE" id="PS51819">
    <property type="entry name" value="VOC"/>
    <property type="match status" value="2"/>
</dbReference>
<feature type="domain" description="VOC" evidence="2">
    <location>
        <begin position="9"/>
        <end position="151"/>
    </location>
</feature>
<dbReference type="RefSeq" id="WP_133291048.1">
    <property type="nucleotide sequence ID" value="NZ_SMSJ01000044.1"/>
</dbReference>
<dbReference type="PANTHER" id="PTHR43048:SF3">
    <property type="entry name" value="METHYLMALONYL-COA EPIMERASE, MITOCHONDRIAL"/>
    <property type="match status" value="1"/>
</dbReference>
<dbReference type="InterPro" id="IPR029068">
    <property type="entry name" value="Glyas_Bleomycin-R_OHBP_Dase"/>
</dbReference>
<dbReference type="AlphaFoldDB" id="A0A4R5QBZ4"/>
<comment type="caution">
    <text evidence="3">The sequence shown here is derived from an EMBL/GenBank/DDBJ whole genome shotgun (WGS) entry which is preliminary data.</text>
</comment>
<dbReference type="Proteomes" id="UP000295096">
    <property type="component" value="Unassembled WGS sequence"/>
</dbReference>
<dbReference type="InterPro" id="IPR004360">
    <property type="entry name" value="Glyas_Fos-R_dOase_dom"/>
</dbReference>
<dbReference type="GO" id="GO:0046491">
    <property type="term" value="P:L-methylmalonyl-CoA metabolic process"/>
    <property type="evidence" value="ECO:0007669"/>
    <property type="project" value="TreeGrafter"/>
</dbReference>
<dbReference type="OrthoDB" id="8076422at2"/>
<proteinExistence type="predicted"/>
<protein>
    <submittedName>
        <fullName evidence="3">Glyoxalase</fullName>
    </submittedName>
</protein>
<evidence type="ECO:0000313" key="4">
    <source>
        <dbReference type="Proteomes" id="UP000295096"/>
    </source>
</evidence>
<keyword evidence="1" id="KW-0479">Metal-binding</keyword>
<dbReference type="GO" id="GO:0046872">
    <property type="term" value="F:metal ion binding"/>
    <property type="evidence" value="ECO:0007669"/>
    <property type="project" value="UniProtKB-KW"/>
</dbReference>
<dbReference type="InterPro" id="IPR051785">
    <property type="entry name" value="MMCE/EMCE_epimerase"/>
</dbReference>
<name>A0A4R5QBZ4_9PROT</name>
<feature type="domain" description="VOC" evidence="2">
    <location>
        <begin position="171"/>
        <end position="312"/>
    </location>
</feature>